<dbReference type="Gene3D" id="1.10.530.10">
    <property type="match status" value="1"/>
</dbReference>
<reference evidence="1 2" key="1">
    <citation type="submission" date="2021-05" db="EMBL/GenBank/DDBJ databases">
        <title>Croceibacterium sp. LX-88 genome sequence.</title>
        <authorList>
            <person name="Luo X."/>
        </authorList>
    </citation>
    <scope>NUCLEOTIDE SEQUENCE [LARGE SCALE GENOMIC DNA]</scope>
    <source>
        <strain evidence="1 2">LX-88</strain>
    </source>
</reference>
<accession>A0ABS5W165</accession>
<proteinExistence type="predicted"/>
<sequence length="270" mass="28697">MQRSDVRAAIARASAATGVNFDYLLAQAKIESAFDPSARASTSSAAGLFQFTAGTWLETLDRHGARHGLSWADAAISRSGGRAGIDDPTMRAQVMNLRFDPDASALMAAELARDNATELRGVLGREPDSAELYLAHFMGAGGARSFLTALQNNPGQSAADLFPESASANRPIFYDNGRPRSVGEVMDLMRNKVSSAMEGGFDGFSGGRYYSPQSSFQAASYSRSAAPEQPQRIPSMADTLQATFGSTANLPGKAGERVEKAYSAFRTFGL</sequence>
<comment type="caution">
    <text evidence="1">The sequence shown here is derived from an EMBL/GenBank/DDBJ whole genome shotgun (WGS) entry which is preliminary data.</text>
</comment>
<dbReference type="InterPro" id="IPR023346">
    <property type="entry name" value="Lysozyme-like_dom_sf"/>
</dbReference>
<name>A0ABS5W165_9SPHN</name>
<evidence type="ECO:0000313" key="2">
    <source>
        <dbReference type="Proteomes" id="UP000811255"/>
    </source>
</evidence>
<keyword evidence="2" id="KW-1185">Reference proteome</keyword>
<dbReference type="SUPFAM" id="SSF53955">
    <property type="entry name" value="Lysozyme-like"/>
    <property type="match status" value="1"/>
</dbReference>
<protein>
    <submittedName>
        <fullName evidence="1">Transglycosylase SLT domain-containing protein</fullName>
    </submittedName>
</protein>
<organism evidence="1 2">
    <name type="scientific">Croceibacterium selenioxidans</name>
    <dbReference type="NCBI Taxonomy" id="2838833"/>
    <lineage>
        <taxon>Bacteria</taxon>
        <taxon>Pseudomonadati</taxon>
        <taxon>Pseudomonadota</taxon>
        <taxon>Alphaproteobacteria</taxon>
        <taxon>Sphingomonadales</taxon>
        <taxon>Erythrobacteraceae</taxon>
        <taxon>Croceibacterium</taxon>
    </lineage>
</organism>
<dbReference type="Proteomes" id="UP000811255">
    <property type="component" value="Unassembled WGS sequence"/>
</dbReference>
<evidence type="ECO:0000313" key="1">
    <source>
        <dbReference type="EMBL" id="MBT2133216.1"/>
    </source>
</evidence>
<gene>
    <name evidence="1" type="ORF">KK137_02615</name>
</gene>
<dbReference type="EMBL" id="JAHFVK010000001">
    <property type="protein sequence ID" value="MBT2133216.1"/>
    <property type="molecule type" value="Genomic_DNA"/>
</dbReference>